<evidence type="ECO:0000313" key="10">
    <source>
        <dbReference type="EMBL" id="VDK23040.1"/>
    </source>
</evidence>
<name>A0A0R3VVL3_TAEAS</name>
<dbReference type="GO" id="GO:0016020">
    <property type="term" value="C:membrane"/>
    <property type="evidence" value="ECO:0007669"/>
    <property type="project" value="UniProtKB-SubCell"/>
</dbReference>
<evidence type="ECO:0000259" key="9">
    <source>
        <dbReference type="PROSITE" id="PS50826"/>
    </source>
</evidence>
<feature type="domain" description="RUN" evidence="9">
    <location>
        <begin position="935"/>
        <end position="1182"/>
    </location>
</feature>
<dbReference type="Pfam" id="PF03455">
    <property type="entry name" value="dDENN"/>
    <property type="match status" value="1"/>
</dbReference>
<feature type="region of interest" description="Disordered" evidence="6">
    <location>
        <begin position="838"/>
        <end position="859"/>
    </location>
</feature>
<evidence type="ECO:0000313" key="11">
    <source>
        <dbReference type="Proteomes" id="UP000282613"/>
    </source>
</evidence>
<dbReference type="InterPro" id="IPR005112">
    <property type="entry name" value="dDENN_dom"/>
</dbReference>
<dbReference type="WBParaSite" id="TASK_0000143201-mRNA-1">
    <property type="protein sequence ID" value="TASK_0000143201-mRNA-1"/>
    <property type="gene ID" value="TASK_0000143201"/>
</dbReference>
<comment type="similarity">
    <text evidence="2">Belongs to the RAB6IP1 family.</text>
</comment>
<dbReference type="InterPro" id="IPR004012">
    <property type="entry name" value="Run_dom"/>
</dbReference>
<dbReference type="PROSITE" id="PS50095">
    <property type="entry name" value="PLAT"/>
    <property type="match status" value="1"/>
</dbReference>
<dbReference type="GO" id="GO:0005085">
    <property type="term" value="F:guanyl-nucleotide exchange factor activity"/>
    <property type="evidence" value="ECO:0007669"/>
    <property type="project" value="InterPro"/>
</dbReference>
<comment type="subcellular location">
    <subcellularLocation>
        <location evidence="1">Membrane</location>
    </subcellularLocation>
</comment>
<gene>
    <name evidence="10" type="ORF">TASK_LOCUS1433</name>
</gene>
<feature type="region of interest" description="Disordered" evidence="6">
    <location>
        <begin position="1510"/>
        <end position="1531"/>
    </location>
</feature>
<dbReference type="EMBL" id="UYRS01000371">
    <property type="protein sequence ID" value="VDK23040.1"/>
    <property type="molecule type" value="Genomic_DNA"/>
</dbReference>
<comment type="caution">
    <text evidence="5">Lacks conserved residue(s) required for the propagation of feature annotation.</text>
</comment>
<dbReference type="InterPro" id="IPR005113">
    <property type="entry name" value="uDENN_dom"/>
</dbReference>
<dbReference type="InterPro" id="IPR001024">
    <property type="entry name" value="PLAT/LH2_dom"/>
</dbReference>
<evidence type="ECO:0000259" key="8">
    <source>
        <dbReference type="PROSITE" id="PS50211"/>
    </source>
</evidence>
<dbReference type="InterPro" id="IPR037213">
    <property type="entry name" value="Run_dom_sf"/>
</dbReference>
<dbReference type="GO" id="GO:0031267">
    <property type="term" value="F:small GTPase binding"/>
    <property type="evidence" value="ECO:0007669"/>
    <property type="project" value="InterPro"/>
</dbReference>
<dbReference type="PROSITE" id="PS50826">
    <property type="entry name" value="RUN"/>
    <property type="match status" value="2"/>
</dbReference>
<evidence type="ECO:0000256" key="5">
    <source>
        <dbReference type="PROSITE-ProRule" id="PRU00152"/>
    </source>
</evidence>
<evidence type="ECO:0000259" key="7">
    <source>
        <dbReference type="PROSITE" id="PS50095"/>
    </source>
</evidence>
<feature type="domain" description="RUN" evidence="9">
    <location>
        <begin position="1379"/>
        <end position="1636"/>
    </location>
</feature>
<dbReference type="SUPFAM" id="SSF49723">
    <property type="entry name" value="Lipase/lipooxygenase domain (PLAT/LH2 domain)"/>
    <property type="match status" value="1"/>
</dbReference>
<dbReference type="InterPro" id="IPR001194">
    <property type="entry name" value="cDENN_dom"/>
</dbReference>
<keyword evidence="11" id="KW-1185">Reference proteome</keyword>
<dbReference type="Pfam" id="PF02141">
    <property type="entry name" value="DENN"/>
    <property type="match status" value="1"/>
</dbReference>
<dbReference type="SMART" id="SM00799">
    <property type="entry name" value="DENN"/>
    <property type="match status" value="1"/>
</dbReference>
<evidence type="ECO:0000256" key="2">
    <source>
        <dbReference type="ARBA" id="ARBA00006664"/>
    </source>
</evidence>
<organism evidence="12">
    <name type="scientific">Taenia asiatica</name>
    <name type="common">Asian tapeworm</name>
    <dbReference type="NCBI Taxonomy" id="60517"/>
    <lineage>
        <taxon>Eukaryota</taxon>
        <taxon>Metazoa</taxon>
        <taxon>Spiralia</taxon>
        <taxon>Lophotrochozoa</taxon>
        <taxon>Platyhelminthes</taxon>
        <taxon>Cestoda</taxon>
        <taxon>Eucestoda</taxon>
        <taxon>Cyclophyllidea</taxon>
        <taxon>Taeniidae</taxon>
        <taxon>Taenia</taxon>
    </lineage>
</organism>
<sequence>MPPIADYFFIAGLNPEIQLQPYFPQVKPSVENPSHIVHFAYKCHILQHFPEHCRSFPFSDDSTALVVMPNGLRFFTETHPLLQKARGPFRHAFIITREDGQRVFGYALLFPEEVTHPAAKAALRERQKALGLPLDSECRFFTMKAVGILSRWAFASGFFGWLEDLWSSVYREQMGELTIESFVYNLLFEAQLAEPGQCSVVSGPTCPHFFFRPPNYHGEDTVRCAVSSWLPVFEYPLVQLLQLFSSSNLIRLLTCAFLEHRIVLLSADYYRLMVVGEGLICLLQPFVWPHVYAPVLPATLTHFLDAPVPYIMGMRFQRPPTPPQPSASQLVSATSTPRGSLPSLPSFSSFGLASEANVCYLDIDQGAVHSTDVDLPTFPNSTELQHNIEAVLAIYQHHQLNNQNLNRSLDSNFAATSTPLSRSQSVSRNTSFDTLPRPLPRLASDVLSTSTVIRRPQLDPDPSVMRRSASYRLIEQIAATNVVDVEGRLPNPLTDTAFASSTTSFDAPRSGSYPSEEYFSCMREIASEMVSRRELADYAELLKFNYALRDIFLNHLAEIFVDFETFVVAGHNSGDAMEDASGPGSSGLQAFDKVGFLSDCPETHMAFLSAFLETQMFATFLDTHVATLTVNQSRRCSKCGMLRGGGLPSTVSISQPLALPVSAFLARIRALKSQAAVDHQRPATDRLLRKSMHHSTTHTPAVDRGRRRDRVVGNIPKSPLDGVQFCNVPSPHPLFLKINPSFSTLHRSRQPGHFRLLERSFLSKAPANWQCGSESPPPPPSSGIAIVPSPFLTEETAAAVTTKTDEEVVGKPSVTFQLGGGGGDEAPRTVLCEHCSTPQALPPPTLEQSLTTGPQSTASRTIQLRGRDGLTRLLTGPGPNGLETGSLSPSMAQAHWDFVDSLLEECKHRTKRMVIQKMGYEALHLGHNYQSVSEVEENTLVSGLCDLLERIWSHGIQRKHGASALWMHILAFVERNTCLLLSSLAVSAQTPTHSPSLTDRLPASPSTSRGPRKFDSLPRRFSTTTTPETVALASPATARVRRSLWTPTRSRSITPAVSSSESPGPSRLHDNALVISVSSLLDAGGSSVAALLDDVEAVKSVASSAGYKLRTNIGLARAFVRLALEKKRLSAYLKLLLSDSVLLRELYSRHAFLRCEEEREQFLVHLLSLDAVDYFSFTRMLQKAEMLYRVAIVSGGGGRARLALAFSANAWVCLRGHLGSSGHVPLPRASPSYVEFRHQNLGIINTLLIGHDNAGFSPNMFVETVLVATPLTNHVYLFPCGHWLGRGVEDNSCERLLIGQIARVSKEGTVVVPRSAGRTSMESEEAASSLATPLMRLYSDTILDPMTSAVLDRLANAVNRLAKHFACTSRVEATMSLSALLCSKEYGLAPALEAVFTHGIRSSGVFQRRRLYAWDFFERFVEHQNRGTSSDQAQTRPVEMERLNAAPVHIGGFDVSFVTSPRFVRTLPRNSGGSGGPRNLDNNPRRAPLPGKTNSRLLLRGAALPPVPASASTPLSGGWQSQPCSPGMPLQRRQRSRSARSIFALDNFISTFRQVNLGGSHIGKLGKFQRMVCIGCQDHTIASWIPVLATTSPDLVRQLYDTRIPNFLLDPDLRDSVQTLLSTLNDFTFKLDPALLGACPESDISGSAE</sequence>
<dbReference type="Gene3D" id="2.60.60.20">
    <property type="entry name" value="PLAT/LH2 domain"/>
    <property type="match status" value="1"/>
</dbReference>
<dbReference type="Pfam" id="PF03456">
    <property type="entry name" value="uDENN"/>
    <property type="match status" value="1"/>
</dbReference>
<dbReference type="Gene3D" id="1.20.58.900">
    <property type="match status" value="3"/>
</dbReference>
<evidence type="ECO:0000256" key="3">
    <source>
        <dbReference type="ARBA" id="ARBA00022737"/>
    </source>
</evidence>
<dbReference type="STRING" id="60517.A0A0R3VVL3"/>
<dbReference type="OrthoDB" id="6019893at2759"/>
<dbReference type="SUPFAM" id="SSF140741">
    <property type="entry name" value="RUN domain-like"/>
    <property type="match status" value="2"/>
</dbReference>
<evidence type="ECO:0000256" key="6">
    <source>
        <dbReference type="SAM" id="MobiDB-lite"/>
    </source>
</evidence>
<feature type="region of interest" description="Disordered" evidence="6">
    <location>
        <begin position="990"/>
        <end position="1020"/>
    </location>
</feature>
<evidence type="ECO:0000256" key="4">
    <source>
        <dbReference type="ARBA" id="ARBA00023136"/>
    </source>
</evidence>
<accession>A0A0R3VVL3</accession>
<protein>
    <submittedName>
        <fullName evidence="12">UDENN domain-containing protein</fullName>
    </submittedName>
</protein>
<dbReference type="PROSITE" id="PS50211">
    <property type="entry name" value="DENN"/>
    <property type="match status" value="1"/>
</dbReference>
<reference evidence="12" key="1">
    <citation type="submission" date="2017-02" db="UniProtKB">
        <authorList>
            <consortium name="WormBaseParasite"/>
        </authorList>
    </citation>
    <scope>IDENTIFICATION</scope>
</reference>
<dbReference type="Pfam" id="PF02759">
    <property type="entry name" value="RUN"/>
    <property type="match status" value="1"/>
</dbReference>
<dbReference type="Pfam" id="PF01477">
    <property type="entry name" value="PLAT"/>
    <property type="match status" value="1"/>
</dbReference>
<keyword evidence="4" id="KW-0472">Membrane</keyword>
<dbReference type="InterPro" id="IPR036392">
    <property type="entry name" value="PLAT/LH2_dom_sf"/>
</dbReference>
<dbReference type="InterPro" id="IPR037516">
    <property type="entry name" value="Tripartite_DENN"/>
</dbReference>
<dbReference type="SMART" id="SM00593">
    <property type="entry name" value="RUN"/>
    <property type="match status" value="2"/>
</dbReference>
<keyword evidence="3" id="KW-0677">Repeat</keyword>
<dbReference type="PANTHER" id="PTHR46070:SF1">
    <property type="entry name" value="PINSTRIPE, ISOFORM A"/>
    <property type="match status" value="1"/>
</dbReference>
<evidence type="ECO:0000256" key="1">
    <source>
        <dbReference type="ARBA" id="ARBA00004370"/>
    </source>
</evidence>
<feature type="compositionally biased region" description="Polar residues" evidence="6">
    <location>
        <begin position="846"/>
        <end position="859"/>
    </location>
</feature>
<dbReference type="InterPro" id="IPR043153">
    <property type="entry name" value="DENN_C"/>
</dbReference>
<feature type="compositionally biased region" description="Polar residues" evidence="6">
    <location>
        <begin position="1510"/>
        <end position="1524"/>
    </location>
</feature>
<dbReference type="SMART" id="SM00800">
    <property type="entry name" value="uDENN"/>
    <property type="match status" value="1"/>
</dbReference>
<dbReference type="Proteomes" id="UP000282613">
    <property type="component" value="Unassembled WGS sequence"/>
</dbReference>
<dbReference type="SMART" id="SM00801">
    <property type="entry name" value="dDENN"/>
    <property type="match status" value="1"/>
</dbReference>
<dbReference type="PANTHER" id="PTHR46070">
    <property type="entry name" value="PINSTRIPE, ISOFORM A"/>
    <property type="match status" value="1"/>
</dbReference>
<feature type="domain" description="PLAT" evidence="7">
    <location>
        <begin position="1186"/>
        <end position="1298"/>
    </location>
</feature>
<reference evidence="10 11" key="2">
    <citation type="submission" date="2018-11" db="EMBL/GenBank/DDBJ databases">
        <authorList>
            <consortium name="Pathogen Informatics"/>
        </authorList>
    </citation>
    <scope>NUCLEOTIDE SEQUENCE [LARGE SCALE GENOMIC DNA]</scope>
</reference>
<proteinExistence type="inferred from homology"/>
<feature type="domain" description="UDENN" evidence="8">
    <location>
        <begin position="26"/>
        <end position="631"/>
    </location>
</feature>
<evidence type="ECO:0000313" key="12">
    <source>
        <dbReference type="WBParaSite" id="TASK_0000143201-mRNA-1"/>
    </source>
</evidence>
<dbReference type="InterPro" id="IPR047278">
    <property type="entry name" value="DEN5A/B"/>
</dbReference>
<dbReference type="Gene3D" id="3.40.50.11500">
    <property type="match status" value="1"/>
</dbReference>
<feature type="region of interest" description="Disordered" evidence="6">
    <location>
        <begin position="1466"/>
        <end position="1493"/>
    </location>
</feature>